<dbReference type="InterPro" id="IPR036515">
    <property type="entry name" value="Transposase_17_sf"/>
</dbReference>
<dbReference type="SMART" id="SM01321">
    <property type="entry name" value="Y1_Tnp"/>
    <property type="match status" value="1"/>
</dbReference>
<comment type="caution">
    <text evidence="2">The sequence shown here is derived from an EMBL/GenBank/DDBJ whole genome shotgun (WGS) entry which is preliminary data.</text>
</comment>
<dbReference type="EMBL" id="MQWB01000001">
    <property type="protein sequence ID" value="OZC01701.1"/>
    <property type="molecule type" value="Genomic_DNA"/>
</dbReference>
<keyword evidence="3" id="KW-1185">Reference proteome</keyword>
<dbReference type="InParanoid" id="A0A259TVE6"/>
<evidence type="ECO:0000313" key="2">
    <source>
        <dbReference type="EMBL" id="OZC01701.1"/>
    </source>
</evidence>
<name>A0A259TVE6_9BACT</name>
<dbReference type="GO" id="GO:0006313">
    <property type="term" value="P:DNA transposition"/>
    <property type="evidence" value="ECO:0007669"/>
    <property type="project" value="InterPro"/>
</dbReference>
<dbReference type="GO" id="GO:0004803">
    <property type="term" value="F:transposase activity"/>
    <property type="evidence" value="ECO:0007669"/>
    <property type="project" value="InterPro"/>
</dbReference>
<accession>A0A259TVE6</accession>
<sequence>MPFRDRRSVRLRTHDYADGLYFITICTHRRQRLFGDVEEGEMLRSPLGDIAHAEWIRTEDVRPTCILDAFVVMPDHVHLLFALLPPEASGEQGSERRFRSPSANAASIVRGYKGAVTRAVWDREGREVGPVWQRGFFDRVVRTEREADHVRQYIAENPSRWHGLDATRRDGHRM</sequence>
<dbReference type="GO" id="GO:0043565">
    <property type="term" value="F:sequence-specific DNA binding"/>
    <property type="evidence" value="ECO:0007669"/>
    <property type="project" value="TreeGrafter"/>
</dbReference>
<feature type="domain" description="Transposase IS200-like" evidence="1">
    <location>
        <begin position="16"/>
        <end position="157"/>
    </location>
</feature>
<evidence type="ECO:0000259" key="1">
    <source>
        <dbReference type="SMART" id="SM01321"/>
    </source>
</evidence>
<reference evidence="2 3" key="1">
    <citation type="submission" date="2016-11" db="EMBL/GenBank/DDBJ databases">
        <title>Study of marine rhodopsin-containing bacteria.</title>
        <authorList>
            <person name="Yoshizawa S."/>
            <person name="Kumagai Y."/>
            <person name="Kogure K."/>
        </authorList>
    </citation>
    <scope>NUCLEOTIDE SEQUENCE [LARGE SCALE GENOMIC DNA]</scope>
    <source>
        <strain evidence="2 3">SG-29</strain>
    </source>
</reference>
<dbReference type="PANTHER" id="PTHR36966">
    <property type="entry name" value="REP-ASSOCIATED TYROSINE TRANSPOSASE"/>
    <property type="match status" value="1"/>
</dbReference>
<dbReference type="Gene3D" id="3.30.70.1290">
    <property type="entry name" value="Transposase IS200-like"/>
    <property type="match status" value="1"/>
</dbReference>
<organism evidence="2 3">
    <name type="scientific">Rubricoccus marinus</name>
    <dbReference type="NCBI Taxonomy" id="716817"/>
    <lineage>
        <taxon>Bacteria</taxon>
        <taxon>Pseudomonadati</taxon>
        <taxon>Rhodothermota</taxon>
        <taxon>Rhodothermia</taxon>
        <taxon>Rhodothermales</taxon>
        <taxon>Rubricoccaceae</taxon>
        <taxon>Rubricoccus</taxon>
    </lineage>
</organism>
<proteinExistence type="predicted"/>
<dbReference type="PANTHER" id="PTHR36966:SF1">
    <property type="entry name" value="REP-ASSOCIATED TYROSINE TRANSPOSASE"/>
    <property type="match status" value="1"/>
</dbReference>
<dbReference type="OrthoDB" id="9794403at2"/>
<dbReference type="Proteomes" id="UP000216446">
    <property type="component" value="Unassembled WGS sequence"/>
</dbReference>
<dbReference type="RefSeq" id="WP_094545321.1">
    <property type="nucleotide sequence ID" value="NZ_MQWB01000001.1"/>
</dbReference>
<protein>
    <recommendedName>
        <fullName evidence="1">Transposase IS200-like domain-containing protein</fullName>
    </recommendedName>
</protein>
<evidence type="ECO:0000313" key="3">
    <source>
        <dbReference type="Proteomes" id="UP000216446"/>
    </source>
</evidence>
<dbReference type="InterPro" id="IPR052715">
    <property type="entry name" value="RAYT_transposase"/>
</dbReference>
<dbReference type="AlphaFoldDB" id="A0A259TVE6"/>
<dbReference type="InterPro" id="IPR002686">
    <property type="entry name" value="Transposase_17"/>
</dbReference>
<gene>
    <name evidence="2" type="ORF">BSZ36_01105</name>
</gene>
<dbReference type="SUPFAM" id="SSF143422">
    <property type="entry name" value="Transposase IS200-like"/>
    <property type="match status" value="1"/>
</dbReference>